<keyword evidence="8" id="KW-1185">Reference proteome</keyword>
<evidence type="ECO:0000313" key="8">
    <source>
        <dbReference type="Proteomes" id="UP001187192"/>
    </source>
</evidence>
<accession>A0AA88JBQ7</accession>
<dbReference type="PANTHER" id="PTHR33018:SF34">
    <property type="entry name" value="OS02G0472350 PROTEIN"/>
    <property type="match status" value="1"/>
</dbReference>
<feature type="region of interest" description="Disordered" evidence="4">
    <location>
        <begin position="171"/>
        <end position="192"/>
    </location>
</feature>
<evidence type="ECO:0000259" key="6">
    <source>
        <dbReference type="Pfam" id="PF26133"/>
    </source>
</evidence>
<sequence>MEHSKKGRARRRNPMDPTVEGKRRATIMKRVHMARKRGERIQVTFDEKEQPEGKHGDELMSWIRVLAREHVPIWIQDWRSHDLDGLKEIIWKETVTSFTVEESFRSTCLKSCGEAARNFRYDLYKTFVEKFINEESVWTRPKKVIDNYPNIEEEDWMKFIQYRTSSQFQQLSDRGSEIRTNNEYSSRGGRDGYRKLNQEMMGLDGELKNPACKKASELIMEYNTQESQGTFESVGTNDVLSQALSRPEHKGRVRGQSKFVKPSQYFNLSRSSKKDNEVDPKNVPTVDQHNSFKASCSAQEKQDGVAEPPTMPVDSQECKLYIFDEVQGGQLLVAFGRVWLESLPTDTVHGIPPGEGNVRVSINVPKLKKSPLPIPTYDATTVENAVNGFVAWPKSLVELDMSMNKASRGPSHVPDPAAGNKKCQKKAGNKTIDSRTEVQQGVQEQKLVFDFNNINRAMRPLAYYAHSSMRQGNQIEVPIPYTIMSFDMPVFLSFEDIYEFINLQEISANCILVYMRYLEELCRINGQAEKFVFVSPSLISPVRTDTEDAGRRERADNLLSFLRDAPKERLYLVPHNRGRHWVLGVIDPWEDLVLYFDPLREKKRDDFTELMNMALTDWKITTGEGIRRRRDCKTKISNRPCPLQEGSVECGYFILGENGLDM</sequence>
<dbReference type="GO" id="GO:0006508">
    <property type="term" value="P:proteolysis"/>
    <property type="evidence" value="ECO:0007669"/>
    <property type="project" value="UniProtKB-KW"/>
</dbReference>
<feature type="region of interest" description="Disordered" evidence="4">
    <location>
        <begin position="1"/>
        <end position="21"/>
    </location>
</feature>
<feature type="region of interest" description="Disordered" evidence="4">
    <location>
        <begin position="266"/>
        <end position="292"/>
    </location>
</feature>
<keyword evidence="2" id="KW-0645">Protease</keyword>
<evidence type="ECO:0008006" key="9">
    <source>
        <dbReference type="Google" id="ProtNLM"/>
    </source>
</evidence>
<feature type="region of interest" description="Disordered" evidence="4">
    <location>
        <begin position="405"/>
        <end position="429"/>
    </location>
</feature>
<evidence type="ECO:0000256" key="1">
    <source>
        <dbReference type="ARBA" id="ARBA00005234"/>
    </source>
</evidence>
<keyword evidence="3" id="KW-0378">Hydrolase</keyword>
<evidence type="ECO:0000313" key="7">
    <source>
        <dbReference type="EMBL" id="GMN66366.1"/>
    </source>
</evidence>
<dbReference type="PANTHER" id="PTHR33018">
    <property type="entry name" value="OS10G0338966 PROTEIN-RELATED"/>
    <property type="match status" value="1"/>
</dbReference>
<feature type="domain" description="DUF8039" evidence="6">
    <location>
        <begin position="315"/>
        <end position="399"/>
    </location>
</feature>
<evidence type="ECO:0000256" key="3">
    <source>
        <dbReference type="ARBA" id="ARBA00022801"/>
    </source>
</evidence>
<evidence type="ECO:0000256" key="4">
    <source>
        <dbReference type="SAM" id="MobiDB-lite"/>
    </source>
</evidence>
<dbReference type="Gene3D" id="3.40.395.10">
    <property type="entry name" value="Adenoviral Proteinase, Chain A"/>
    <property type="match status" value="1"/>
</dbReference>
<comment type="similarity">
    <text evidence="1">Belongs to the peptidase C48 family.</text>
</comment>
<dbReference type="EMBL" id="BTGU01000317">
    <property type="protein sequence ID" value="GMN66366.1"/>
    <property type="molecule type" value="Genomic_DNA"/>
</dbReference>
<dbReference type="Proteomes" id="UP001187192">
    <property type="component" value="Unassembled WGS sequence"/>
</dbReference>
<proteinExistence type="inferred from homology"/>
<dbReference type="InterPro" id="IPR038765">
    <property type="entry name" value="Papain-like_cys_pep_sf"/>
</dbReference>
<protein>
    <recommendedName>
        <fullName evidence="9">Ubiquitin-like protease family profile domain-containing protein</fullName>
    </recommendedName>
</protein>
<dbReference type="AlphaFoldDB" id="A0AA88JBQ7"/>
<reference evidence="7" key="1">
    <citation type="submission" date="2023-07" db="EMBL/GenBank/DDBJ databases">
        <title>draft genome sequence of fig (Ficus carica).</title>
        <authorList>
            <person name="Takahashi T."/>
            <person name="Nishimura K."/>
        </authorList>
    </citation>
    <scope>NUCLEOTIDE SEQUENCE</scope>
</reference>
<evidence type="ECO:0000259" key="5">
    <source>
        <dbReference type="Pfam" id="PF02902"/>
    </source>
</evidence>
<dbReference type="GO" id="GO:0008234">
    <property type="term" value="F:cysteine-type peptidase activity"/>
    <property type="evidence" value="ECO:0007669"/>
    <property type="project" value="InterPro"/>
</dbReference>
<feature type="compositionally biased region" description="Polar residues" evidence="4">
    <location>
        <begin position="171"/>
        <end position="185"/>
    </location>
</feature>
<evidence type="ECO:0000256" key="2">
    <source>
        <dbReference type="ARBA" id="ARBA00022670"/>
    </source>
</evidence>
<feature type="domain" description="Ubiquitin-like protease family profile" evidence="5">
    <location>
        <begin position="506"/>
        <end position="654"/>
    </location>
</feature>
<comment type="caution">
    <text evidence="7">The sequence shown here is derived from an EMBL/GenBank/DDBJ whole genome shotgun (WGS) entry which is preliminary data.</text>
</comment>
<dbReference type="InterPro" id="IPR058352">
    <property type="entry name" value="DUF8039"/>
</dbReference>
<feature type="compositionally biased region" description="Basic residues" evidence="4">
    <location>
        <begin position="1"/>
        <end position="12"/>
    </location>
</feature>
<dbReference type="InterPro" id="IPR003653">
    <property type="entry name" value="Peptidase_C48_C"/>
</dbReference>
<dbReference type="Pfam" id="PF02902">
    <property type="entry name" value="Peptidase_C48"/>
    <property type="match status" value="1"/>
</dbReference>
<gene>
    <name evidence="7" type="ORF">TIFTF001_035433</name>
</gene>
<dbReference type="SUPFAM" id="SSF54001">
    <property type="entry name" value="Cysteine proteinases"/>
    <property type="match status" value="1"/>
</dbReference>
<dbReference type="Pfam" id="PF26133">
    <property type="entry name" value="DUF8039"/>
    <property type="match status" value="1"/>
</dbReference>
<organism evidence="7 8">
    <name type="scientific">Ficus carica</name>
    <name type="common">Common fig</name>
    <dbReference type="NCBI Taxonomy" id="3494"/>
    <lineage>
        <taxon>Eukaryota</taxon>
        <taxon>Viridiplantae</taxon>
        <taxon>Streptophyta</taxon>
        <taxon>Embryophyta</taxon>
        <taxon>Tracheophyta</taxon>
        <taxon>Spermatophyta</taxon>
        <taxon>Magnoliopsida</taxon>
        <taxon>eudicotyledons</taxon>
        <taxon>Gunneridae</taxon>
        <taxon>Pentapetalae</taxon>
        <taxon>rosids</taxon>
        <taxon>fabids</taxon>
        <taxon>Rosales</taxon>
        <taxon>Moraceae</taxon>
        <taxon>Ficeae</taxon>
        <taxon>Ficus</taxon>
    </lineage>
</organism>
<name>A0AA88JBQ7_FICCA</name>